<accession>A0A183CVZ9</accession>
<protein>
    <submittedName>
        <fullName evidence="4">AGC-kinase C-terminal domain-containing protein</fullName>
    </submittedName>
</protein>
<evidence type="ECO:0000313" key="2">
    <source>
        <dbReference type="EMBL" id="VDK28443.1"/>
    </source>
</evidence>
<feature type="compositionally biased region" description="Polar residues" evidence="1">
    <location>
        <begin position="104"/>
        <end position="113"/>
    </location>
</feature>
<dbReference type="EMBL" id="UYRT01000610">
    <property type="protein sequence ID" value="VDK28443.1"/>
    <property type="molecule type" value="Genomic_DNA"/>
</dbReference>
<reference evidence="4" key="1">
    <citation type="submission" date="2016-06" db="UniProtKB">
        <authorList>
            <consortium name="WormBaseParasite"/>
        </authorList>
    </citation>
    <scope>IDENTIFICATION</scope>
</reference>
<proteinExistence type="predicted"/>
<dbReference type="OrthoDB" id="5862617at2759"/>
<reference evidence="2 3" key="2">
    <citation type="submission" date="2018-11" db="EMBL/GenBank/DDBJ databases">
        <authorList>
            <consortium name="Pathogen Informatics"/>
        </authorList>
    </citation>
    <scope>NUCLEOTIDE SEQUENCE [LARGE SCALE GENOMIC DNA]</scope>
</reference>
<name>A0A183CVZ9_9BILA</name>
<dbReference type="WBParaSite" id="GPUH_0000064001-mRNA-1">
    <property type="protein sequence ID" value="GPUH_0000064001-mRNA-1"/>
    <property type="gene ID" value="GPUH_0000064001"/>
</dbReference>
<sequence>MQNRSLGVPIFPNKRSDAILNDPALLHFGSPGKFSRPNTAHSYLGLNLQNVRKQRQACVPVEKAQKVRDAILNAPMFLQSTNDTIFKLNKQEPTNIPKGRGTAKRTSSESVLEPASLSNWHSVQDLMDSSKRSSTFRDSFKEKQRAIAAVIQRQPPFAKTGLLPGIRDGERESCSDGTANGYEILKDLDNALDSDEHMPVQNKGWDDGAASTFINRFVADDTADKFIYFPTPVPNFSGFGSCDTVAGASFSIAETTQCKEYKSFG</sequence>
<organism evidence="4">
    <name type="scientific">Gongylonema pulchrum</name>
    <dbReference type="NCBI Taxonomy" id="637853"/>
    <lineage>
        <taxon>Eukaryota</taxon>
        <taxon>Metazoa</taxon>
        <taxon>Ecdysozoa</taxon>
        <taxon>Nematoda</taxon>
        <taxon>Chromadorea</taxon>
        <taxon>Rhabditida</taxon>
        <taxon>Spirurina</taxon>
        <taxon>Spiruromorpha</taxon>
        <taxon>Spiruroidea</taxon>
        <taxon>Gongylonematidae</taxon>
        <taxon>Gongylonema</taxon>
    </lineage>
</organism>
<dbReference type="AlphaFoldDB" id="A0A183CVZ9"/>
<feature type="region of interest" description="Disordered" evidence="1">
    <location>
        <begin position="91"/>
        <end position="113"/>
    </location>
</feature>
<evidence type="ECO:0000313" key="3">
    <source>
        <dbReference type="Proteomes" id="UP000271098"/>
    </source>
</evidence>
<evidence type="ECO:0000313" key="4">
    <source>
        <dbReference type="WBParaSite" id="GPUH_0000064001-mRNA-1"/>
    </source>
</evidence>
<keyword evidence="3" id="KW-1185">Reference proteome</keyword>
<gene>
    <name evidence="2" type="ORF">GPUH_LOCUS640</name>
</gene>
<evidence type="ECO:0000256" key="1">
    <source>
        <dbReference type="SAM" id="MobiDB-lite"/>
    </source>
</evidence>
<dbReference type="Proteomes" id="UP000271098">
    <property type="component" value="Unassembled WGS sequence"/>
</dbReference>